<organism evidence="9 10">
    <name type="scientific">Bimuria novae-zelandiae CBS 107.79</name>
    <dbReference type="NCBI Taxonomy" id="1447943"/>
    <lineage>
        <taxon>Eukaryota</taxon>
        <taxon>Fungi</taxon>
        <taxon>Dikarya</taxon>
        <taxon>Ascomycota</taxon>
        <taxon>Pezizomycotina</taxon>
        <taxon>Dothideomycetes</taxon>
        <taxon>Pleosporomycetidae</taxon>
        <taxon>Pleosporales</taxon>
        <taxon>Massarineae</taxon>
        <taxon>Didymosphaeriaceae</taxon>
        <taxon>Bimuria</taxon>
    </lineage>
</organism>
<evidence type="ECO:0000259" key="8">
    <source>
        <dbReference type="Pfam" id="PF02229"/>
    </source>
</evidence>
<evidence type="ECO:0000313" key="10">
    <source>
        <dbReference type="Proteomes" id="UP000800036"/>
    </source>
</evidence>
<evidence type="ECO:0000256" key="4">
    <source>
        <dbReference type="ARBA" id="ARBA00023125"/>
    </source>
</evidence>
<keyword evidence="5" id="KW-0804">Transcription</keyword>
<dbReference type="SUPFAM" id="SSF54447">
    <property type="entry name" value="ssDNA-binding transcriptional regulator domain"/>
    <property type="match status" value="1"/>
</dbReference>
<comment type="subcellular location">
    <subcellularLocation>
        <location evidence="1">Nucleus</location>
    </subcellularLocation>
</comment>
<accession>A0A6A5VT96</accession>
<keyword evidence="4" id="KW-0238">DNA-binding</keyword>
<dbReference type="Pfam" id="PF02229">
    <property type="entry name" value="PC4"/>
    <property type="match status" value="1"/>
</dbReference>
<dbReference type="AlphaFoldDB" id="A0A6A5VT96"/>
<feature type="region of interest" description="Disordered" evidence="7">
    <location>
        <begin position="134"/>
        <end position="175"/>
    </location>
</feature>
<dbReference type="GO" id="GO:0003677">
    <property type="term" value="F:DNA binding"/>
    <property type="evidence" value="ECO:0007669"/>
    <property type="project" value="UniProtKB-KW"/>
</dbReference>
<evidence type="ECO:0000256" key="2">
    <source>
        <dbReference type="ARBA" id="ARBA00009001"/>
    </source>
</evidence>
<feature type="domain" description="Transcriptional coactivator p15 (PC4) C-terminal" evidence="8">
    <location>
        <begin position="75"/>
        <end position="122"/>
    </location>
</feature>
<evidence type="ECO:0000256" key="7">
    <source>
        <dbReference type="SAM" id="MobiDB-lite"/>
    </source>
</evidence>
<gene>
    <name evidence="9" type="ORF">BU23DRAFT_549022</name>
</gene>
<dbReference type="InterPro" id="IPR009044">
    <property type="entry name" value="ssDNA-bd_transcriptional_reg"/>
</dbReference>
<dbReference type="OrthoDB" id="2505440at2759"/>
<dbReference type="GO" id="GO:0003713">
    <property type="term" value="F:transcription coactivator activity"/>
    <property type="evidence" value="ECO:0007669"/>
    <property type="project" value="InterPro"/>
</dbReference>
<dbReference type="PANTHER" id="PTHR13215">
    <property type="entry name" value="RNA POLYMERASE II TRANSCRIPTIONAL COACTIVATOR"/>
    <property type="match status" value="1"/>
</dbReference>
<feature type="region of interest" description="Disordered" evidence="7">
    <location>
        <begin position="1"/>
        <end position="70"/>
    </location>
</feature>
<name>A0A6A5VT96_9PLEO</name>
<dbReference type="EMBL" id="ML976657">
    <property type="protein sequence ID" value="KAF1979829.1"/>
    <property type="molecule type" value="Genomic_DNA"/>
</dbReference>
<evidence type="ECO:0000313" key="9">
    <source>
        <dbReference type="EMBL" id="KAF1979829.1"/>
    </source>
</evidence>
<feature type="compositionally biased region" description="Gly residues" evidence="7">
    <location>
        <begin position="8"/>
        <end position="21"/>
    </location>
</feature>
<evidence type="ECO:0000256" key="3">
    <source>
        <dbReference type="ARBA" id="ARBA00023015"/>
    </source>
</evidence>
<evidence type="ECO:0000256" key="6">
    <source>
        <dbReference type="ARBA" id="ARBA00023242"/>
    </source>
</evidence>
<sequence length="175" mass="19166">MYAKRGGSRGGSRGGFRGAGSGKKAFTKKRPSPDEDDEAEPASKKAKGDAEEEPLVPKLETDDENNPFVSLKANGMRRVTITEFKGNTLVNIREYWTDDGGQVKPGKKGISLTMEQYNTLLAAVPLIESVLTQRNEKTVRPNYDGEIAQPAKAEESAQDQDAEAKSEDDDEEEED</sequence>
<feature type="compositionally biased region" description="Acidic residues" evidence="7">
    <location>
        <begin position="156"/>
        <end position="175"/>
    </location>
</feature>
<evidence type="ECO:0000256" key="5">
    <source>
        <dbReference type="ARBA" id="ARBA00023163"/>
    </source>
</evidence>
<reference evidence="9" key="1">
    <citation type="journal article" date="2020" name="Stud. Mycol.">
        <title>101 Dothideomycetes genomes: a test case for predicting lifestyles and emergence of pathogens.</title>
        <authorList>
            <person name="Haridas S."/>
            <person name="Albert R."/>
            <person name="Binder M."/>
            <person name="Bloem J."/>
            <person name="Labutti K."/>
            <person name="Salamov A."/>
            <person name="Andreopoulos B."/>
            <person name="Baker S."/>
            <person name="Barry K."/>
            <person name="Bills G."/>
            <person name="Bluhm B."/>
            <person name="Cannon C."/>
            <person name="Castanera R."/>
            <person name="Culley D."/>
            <person name="Daum C."/>
            <person name="Ezra D."/>
            <person name="Gonzalez J."/>
            <person name="Henrissat B."/>
            <person name="Kuo A."/>
            <person name="Liang C."/>
            <person name="Lipzen A."/>
            <person name="Lutzoni F."/>
            <person name="Magnuson J."/>
            <person name="Mondo S."/>
            <person name="Nolan M."/>
            <person name="Ohm R."/>
            <person name="Pangilinan J."/>
            <person name="Park H.-J."/>
            <person name="Ramirez L."/>
            <person name="Alfaro M."/>
            <person name="Sun H."/>
            <person name="Tritt A."/>
            <person name="Yoshinaga Y."/>
            <person name="Zwiers L.-H."/>
            <person name="Turgeon B."/>
            <person name="Goodwin S."/>
            <person name="Spatafora J."/>
            <person name="Crous P."/>
            <person name="Grigoriev I."/>
        </authorList>
    </citation>
    <scope>NUCLEOTIDE SEQUENCE</scope>
    <source>
        <strain evidence="9">CBS 107.79</strain>
    </source>
</reference>
<dbReference type="GO" id="GO:0005634">
    <property type="term" value="C:nucleus"/>
    <property type="evidence" value="ECO:0007669"/>
    <property type="project" value="UniProtKB-SubCell"/>
</dbReference>
<dbReference type="InterPro" id="IPR045125">
    <property type="entry name" value="Sub1/Tcp4-like"/>
</dbReference>
<evidence type="ECO:0000256" key="1">
    <source>
        <dbReference type="ARBA" id="ARBA00004123"/>
    </source>
</evidence>
<keyword evidence="10" id="KW-1185">Reference proteome</keyword>
<dbReference type="InterPro" id="IPR003173">
    <property type="entry name" value="PC4_C"/>
</dbReference>
<proteinExistence type="inferred from homology"/>
<dbReference type="Proteomes" id="UP000800036">
    <property type="component" value="Unassembled WGS sequence"/>
</dbReference>
<keyword evidence="3" id="KW-0805">Transcription regulation</keyword>
<dbReference type="GO" id="GO:0060261">
    <property type="term" value="P:positive regulation of transcription initiation by RNA polymerase II"/>
    <property type="evidence" value="ECO:0007669"/>
    <property type="project" value="InterPro"/>
</dbReference>
<keyword evidence="6" id="KW-0539">Nucleus</keyword>
<protein>
    <submittedName>
        <fullName evidence="9">PC4-domain-containing protein</fullName>
    </submittedName>
</protein>
<dbReference type="Gene3D" id="2.30.31.10">
    <property type="entry name" value="Transcriptional Coactivator Pc4, Chain A"/>
    <property type="match status" value="1"/>
</dbReference>
<comment type="similarity">
    <text evidence="2">Belongs to the transcriptional coactivator PC4 family.</text>
</comment>